<evidence type="ECO:0000256" key="1">
    <source>
        <dbReference type="ARBA" id="ARBA00023125"/>
    </source>
</evidence>
<dbReference type="GO" id="GO:0000976">
    <property type="term" value="F:transcription cis-regulatory region binding"/>
    <property type="evidence" value="ECO:0007669"/>
    <property type="project" value="TreeGrafter"/>
</dbReference>
<comment type="caution">
    <text evidence="4">The sequence shown here is derived from an EMBL/GenBank/DDBJ whole genome shotgun (WGS) entry which is preliminary data.</text>
</comment>
<feature type="domain" description="HTH tetR-type" evidence="3">
    <location>
        <begin position="16"/>
        <end position="76"/>
    </location>
</feature>
<gene>
    <name evidence="4" type="ORF">ACS04_28615</name>
</gene>
<dbReference type="PATRIC" id="fig|66430.4.peg.1383"/>
<evidence type="ECO:0000256" key="2">
    <source>
        <dbReference type="PROSITE-ProRule" id="PRU00335"/>
    </source>
</evidence>
<sequence>MSEPSGRKGHRSARKRLTADDWADAALAALVERGLAAVAVEPLAAELGTTKGSFYWHFANRDALVAAALARWEESSTERVIQAMDAVEPDPAARLDALLRRATVAAVDDPREVRLLAASDHPEVAAALARVTERRIGYLAHLFELLGFPAPEARRRGSFAYTSYLGHAQLAHAVPGAVPADPAYLAEVSAALLKR</sequence>
<feature type="DNA-binding region" description="H-T-H motif" evidence="2">
    <location>
        <begin position="39"/>
        <end position="58"/>
    </location>
</feature>
<dbReference type="SUPFAM" id="SSF46689">
    <property type="entry name" value="Homeodomain-like"/>
    <property type="match status" value="1"/>
</dbReference>
<dbReference type="EMBL" id="LFML01000126">
    <property type="protein sequence ID" value="KMO94572.1"/>
    <property type="molecule type" value="Genomic_DNA"/>
</dbReference>
<dbReference type="Pfam" id="PF00440">
    <property type="entry name" value="TetR_N"/>
    <property type="match status" value="1"/>
</dbReference>
<evidence type="ECO:0000259" key="3">
    <source>
        <dbReference type="PROSITE" id="PS50977"/>
    </source>
</evidence>
<dbReference type="RefSeq" id="WP_048479680.1">
    <property type="nucleotide sequence ID" value="NZ_JBIRUD010000001.1"/>
</dbReference>
<dbReference type="InterPro" id="IPR050109">
    <property type="entry name" value="HTH-type_TetR-like_transc_reg"/>
</dbReference>
<evidence type="ECO:0000313" key="5">
    <source>
        <dbReference type="Proteomes" id="UP000035932"/>
    </source>
</evidence>
<keyword evidence="1 2" id="KW-0238">DNA-binding</keyword>
<dbReference type="PANTHER" id="PTHR30055:SF237">
    <property type="entry name" value="TRANSCRIPTIONAL REPRESSOR MCE3R"/>
    <property type="match status" value="1"/>
</dbReference>
<dbReference type="Proteomes" id="UP000035932">
    <property type="component" value="Unassembled WGS sequence"/>
</dbReference>
<dbReference type="PRINTS" id="PR00455">
    <property type="entry name" value="HTHTETR"/>
</dbReference>
<proteinExistence type="predicted"/>
<dbReference type="PANTHER" id="PTHR30055">
    <property type="entry name" value="HTH-TYPE TRANSCRIPTIONAL REGULATOR RUTR"/>
    <property type="match status" value="1"/>
</dbReference>
<dbReference type="Gene3D" id="1.10.357.10">
    <property type="entry name" value="Tetracycline Repressor, domain 2"/>
    <property type="match status" value="1"/>
</dbReference>
<organism evidence="4 5">
    <name type="scientific">Streptomyces roseus</name>
    <dbReference type="NCBI Taxonomy" id="66430"/>
    <lineage>
        <taxon>Bacteria</taxon>
        <taxon>Bacillati</taxon>
        <taxon>Actinomycetota</taxon>
        <taxon>Actinomycetes</taxon>
        <taxon>Kitasatosporales</taxon>
        <taxon>Streptomycetaceae</taxon>
        <taxon>Streptomyces</taxon>
    </lineage>
</organism>
<dbReference type="InterPro" id="IPR001647">
    <property type="entry name" value="HTH_TetR"/>
</dbReference>
<keyword evidence="5" id="KW-1185">Reference proteome</keyword>
<dbReference type="AlphaFoldDB" id="A0A0J6XK10"/>
<dbReference type="InterPro" id="IPR009057">
    <property type="entry name" value="Homeodomain-like_sf"/>
</dbReference>
<dbReference type="GO" id="GO:0003700">
    <property type="term" value="F:DNA-binding transcription factor activity"/>
    <property type="evidence" value="ECO:0007669"/>
    <property type="project" value="TreeGrafter"/>
</dbReference>
<accession>A0A0J6XK10</accession>
<dbReference type="PROSITE" id="PS50977">
    <property type="entry name" value="HTH_TETR_2"/>
    <property type="match status" value="1"/>
</dbReference>
<protein>
    <submittedName>
        <fullName evidence="4">TetR family transcriptional regulator</fullName>
    </submittedName>
</protein>
<evidence type="ECO:0000313" key="4">
    <source>
        <dbReference type="EMBL" id="KMO94572.1"/>
    </source>
</evidence>
<name>A0A0J6XK10_9ACTN</name>
<reference evidence="4 5" key="1">
    <citation type="submission" date="2015-06" db="EMBL/GenBank/DDBJ databases">
        <title>Recapitulation of the evolution of biosynthetic gene clusters reveals hidden chemical diversity on bacterial genomes.</title>
        <authorList>
            <person name="Cruz-Morales P."/>
            <person name="Martinez-Guerrero C."/>
            <person name="Morales-Escalante M.A."/>
            <person name="Yanez-Guerra L.A."/>
            <person name="Kopp J.F."/>
            <person name="Feldmann J."/>
            <person name="Ramos-Aboites H.E."/>
            <person name="Barona-Gomez F."/>
        </authorList>
    </citation>
    <scope>NUCLEOTIDE SEQUENCE [LARGE SCALE GENOMIC DNA]</scope>
    <source>
        <strain evidence="4 5">ATCC 31245</strain>
    </source>
</reference>
<dbReference type="OrthoDB" id="3218408at2"/>